<accession>A0AAN9QDG3</accession>
<evidence type="ECO:0000313" key="9">
    <source>
        <dbReference type="Proteomes" id="UP001374584"/>
    </source>
</evidence>
<dbReference type="PROSITE" id="PS00086">
    <property type="entry name" value="CYTOCHROME_P450"/>
    <property type="match status" value="1"/>
</dbReference>
<dbReference type="GO" id="GO:0020037">
    <property type="term" value="F:heme binding"/>
    <property type="evidence" value="ECO:0007669"/>
    <property type="project" value="InterPro"/>
</dbReference>
<keyword evidence="4 7" id="KW-0479">Metal-binding</keyword>
<evidence type="ECO:0000256" key="3">
    <source>
        <dbReference type="ARBA" id="ARBA00022692"/>
    </source>
</evidence>
<keyword evidence="9" id="KW-1185">Reference proteome</keyword>
<dbReference type="PANTHER" id="PTHR24286:SF356">
    <property type="entry name" value="ENT-KAURENOIC ACID OXIDASE 2"/>
    <property type="match status" value="1"/>
</dbReference>
<dbReference type="InterPro" id="IPR017972">
    <property type="entry name" value="Cyt_P450_CS"/>
</dbReference>
<dbReference type="Proteomes" id="UP001374584">
    <property type="component" value="Unassembled WGS sequence"/>
</dbReference>
<keyword evidence="5" id="KW-0472">Membrane</keyword>
<keyword evidence="7" id="KW-0560">Oxidoreductase</keyword>
<protein>
    <recommendedName>
        <fullName evidence="10">Cytochrome P450</fullName>
    </recommendedName>
</protein>
<gene>
    <name evidence="8" type="ORF">VNO80_31593</name>
</gene>
<evidence type="ECO:0008006" key="10">
    <source>
        <dbReference type="Google" id="ProtNLM"/>
    </source>
</evidence>
<dbReference type="GO" id="GO:0005783">
    <property type="term" value="C:endoplasmic reticulum"/>
    <property type="evidence" value="ECO:0007669"/>
    <property type="project" value="TreeGrafter"/>
</dbReference>
<comment type="subcellular location">
    <subcellularLocation>
        <location evidence="1">Membrane</location>
        <topology evidence="1">Single-pass membrane protein</topology>
    </subcellularLocation>
</comment>
<dbReference type="GO" id="GO:0010268">
    <property type="term" value="P:brassinosteroid homeostasis"/>
    <property type="evidence" value="ECO:0007669"/>
    <property type="project" value="TreeGrafter"/>
</dbReference>
<keyword evidence="7" id="KW-0503">Monooxygenase</keyword>
<evidence type="ECO:0000256" key="5">
    <source>
        <dbReference type="ARBA" id="ARBA00022989"/>
    </source>
</evidence>
<dbReference type="InterPro" id="IPR001128">
    <property type="entry name" value="Cyt_P450"/>
</dbReference>
<dbReference type="InterPro" id="IPR002397">
    <property type="entry name" value="Cyt_P450_B"/>
</dbReference>
<comment type="caution">
    <text evidence="8">The sequence shown here is derived from an EMBL/GenBank/DDBJ whole genome shotgun (WGS) entry which is preliminary data.</text>
</comment>
<evidence type="ECO:0000256" key="6">
    <source>
        <dbReference type="ARBA" id="ARBA00023004"/>
    </source>
</evidence>
<proteinExistence type="inferred from homology"/>
<dbReference type="GO" id="GO:0005506">
    <property type="term" value="F:iron ion binding"/>
    <property type="evidence" value="ECO:0007669"/>
    <property type="project" value="InterPro"/>
</dbReference>
<evidence type="ECO:0000256" key="4">
    <source>
        <dbReference type="ARBA" id="ARBA00022723"/>
    </source>
</evidence>
<dbReference type="GO" id="GO:0016020">
    <property type="term" value="C:membrane"/>
    <property type="evidence" value="ECO:0007669"/>
    <property type="project" value="UniProtKB-SubCell"/>
</dbReference>
<reference evidence="8 9" key="1">
    <citation type="submission" date="2024-01" db="EMBL/GenBank/DDBJ databases">
        <title>The genomes of 5 underutilized Papilionoideae crops provide insights into root nodulation and disease resistanc.</title>
        <authorList>
            <person name="Jiang F."/>
        </authorList>
    </citation>
    <scope>NUCLEOTIDE SEQUENCE [LARGE SCALE GENOMIC DNA]</scope>
    <source>
        <strain evidence="8">JINMINGXINNONG_FW02</strain>
        <tissue evidence="8">Leaves</tissue>
    </source>
</reference>
<name>A0AAN9QDG3_PHACN</name>
<evidence type="ECO:0000313" key="8">
    <source>
        <dbReference type="EMBL" id="KAK7327228.1"/>
    </source>
</evidence>
<dbReference type="EMBL" id="JAYMYR010000017">
    <property type="protein sequence ID" value="KAK7327228.1"/>
    <property type="molecule type" value="Genomic_DNA"/>
</dbReference>
<keyword evidence="7" id="KW-0349">Heme</keyword>
<dbReference type="GO" id="GO:0016125">
    <property type="term" value="P:sterol metabolic process"/>
    <property type="evidence" value="ECO:0007669"/>
    <property type="project" value="TreeGrafter"/>
</dbReference>
<keyword evidence="3" id="KW-0812">Transmembrane</keyword>
<dbReference type="SUPFAM" id="SSF48264">
    <property type="entry name" value="Cytochrome P450"/>
    <property type="match status" value="1"/>
</dbReference>
<dbReference type="InterPro" id="IPR036396">
    <property type="entry name" value="Cyt_P450_sf"/>
</dbReference>
<evidence type="ECO:0000256" key="7">
    <source>
        <dbReference type="RuleBase" id="RU000461"/>
    </source>
</evidence>
<dbReference type="Pfam" id="PF00067">
    <property type="entry name" value="p450"/>
    <property type="match status" value="1"/>
</dbReference>
<dbReference type="Gene3D" id="1.10.630.10">
    <property type="entry name" value="Cytochrome P450"/>
    <property type="match status" value="1"/>
</dbReference>
<dbReference type="PRINTS" id="PR00359">
    <property type="entry name" value="BP450"/>
</dbReference>
<comment type="similarity">
    <text evidence="2 7">Belongs to the cytochrome P450 family.</text>
</comment>
<organism evidence="8 9">
    <name type="scientific">Phaseolus coccineus</name>
    <name type="common">Scarlet runner bean</name>
    <name type="synonym">Phaseolus multiflorus</name>
    <dbReference type="NCBI Taxonomy" id="3886"/>
    <lineage>
        <taxon>Eukaryota</taxon>
        <taxon>Viridiplantae</taxon>
        <taxon>Streptophyta</taxon>
        <taxon>Embryophyta</taxon>
        <taxon>Tracheophyta</taxon>
        <taxon>Spermatophyta</taxon>
        <taxon>Magnoliopsida</taxon>
        <taxon>eudicotyledons</taxon>
        <taxon>Gunneridae</taxon>
        <taxon>Pentapetalae</taxon>
        <taxon>rosids</taxon>
        <taxon>fabids</taxon>
        <taxon>Fabales</taxon>
        <taxon>Fabaceae</taxon>
        <taxon>Papilionoideae</taxon>
        <taxon>50 kb inversion clade</taxon>
        <taxon>NPAAA clade</taxon>
        <taxon>indigoferoid/millettioid clade</taxon>
        <taxon>Phaseoleae</taxon>
        <taxon>Phaseolus</taxon>
    </lineage>
</organism>
<dbReference type="GO" id="GO:0016132">
    <property type="term" value="P:brassinosteroid biosynthetic process"/>
    <property type="evidence" value="ECO:0007669"/>
    <property type="project" value="TreeGrafter"/>
</dbReference>
<dbReference type="PANTHER" id="PTHR24286">
    <property type="entry name" value="CYTOCHROME P450 26"/>
    <property type="match status" value="1"/>
</dbReference>
<keyword evidence="5" id="KW-1133">Transmembrane helix</keyword>
<evidence type="ECO:0000256" key="2">
    <source>
        <dbReference type="ARBA" id="ARBA00010617"/>
    </source>
</evidence>
<dbReference type="GO" id="GO:0051777">
    <property type="term" value="F:ent-kaurenoic acid monooxygenase activity"/>
    <property type="evidence" value="ECO:0007669"/>
    <property type="project" value="TreeGrafter"/>
</dbReference>
<evidence type="ECO:0000256" key="1">
    <source>
        <dbReference type="ARBA" id="ARBA00004167"/>
    </source>
</evidence>
<keyword evidence="6 7" id="KW-0408">Iron</keyword>
<sequence>MEYPSKVVDETLRIITFSLMVFREAKYDVNINGYLIPKGWKAMTLFTSVHLDPEIYPNPKEFNPERWNEVQKAGKFLHFGVGTRLCPGK</sequence>
<dbReference type="AlphaFoldDB" id="A0AAN9QDG3"/>